<evidence type="ECO:0000313" key="1">
    <source>
        <dbReference type="EMBL" id="KIY52593.1"/>
    </source>
</evidence>
<gene>
    <name evidence="1" type="ORF">FISHEDRAFT_69696</name>
</gene>
<sequence>MLGVITDGDMSICWKKISDDWRNNISEPNVFMDISGTSEFMADDLRISLRIHEPYRQTPLDDLESFMHLLTWAAAFNQYIDAAESSIVERHIIEDIQGDLAMRRSAHVDIAKLIWRMRERGEEVLQHRAFRDLLPIVNDWQDLLTNLYTRYLRLTSTTRDDPDVVEALWHNLAFDGVNQFLQVLEALLFIEVSKTEARMVVCQEIAHSVMEHCQSSDRHEYNGPLEAGSASQMVTQMYPVNVNVQRTYGEHKAVPARNKGFRRDDARR</sequence>
<dbReference type="EMBL" id="KN881637">
    <property type="protein sequence ID" value="KIY52593.1"/>
    <property type="molecule type" value="Genomic_DNA"/>
</dbReference>
<dbReference type="Proteomes" id="UP000054144">
    <property type="component" value="Unassembled WGS sequence"/>
</dbReference>
<dbReference type="AlphaFoldDB" id="A0A0D7AP93"/>
<name>A0A0D7AP93_9AGAR</name>
<dbReference type="OrthoDB" id="5584477at2759"/>
<protein>
    <submittedName>
        <fullName evidence="1">Uncharacterized protein</fullName>
    </submittedName>
</protein>
<keyword evidence="2" id="KW-1185">Reference proteome</keyword>
<evidence type="ECO:0000313" key="2">
    <source>
        <dbReference type="Proteomes" id="UP000054144"/>
    </source>
</evidence>
<organism evidence="1 2">
    <name type="scientific">Fistulina hepatica ATCC 64428</name>
    <dbReference type="NCBI Taxonomy" id="1128425"/>
    <lineage>
        <taxon>Eukaryota</taxon>
        <taxon>Fungi</taxon>
        <taxon>Dikarya</taxon>
        <taxon>Basidiomycota</taxon>
        <taxon>Agaricomycotina</taxon>
        <taxon>Agaricomycetes</taxon>
        <taxon>Agaricomycetidae</taxon>
        <taxon>Agaricales</taxon>
        <taxon>Fistulinaceae</taxon>
        <taxon>Fistulina</taxon>
    </lineage>
</organism>
<reference evidence="1 2" key="1">
    <citation type="journal article" date="2015" name="Fungal Genet. Biol.">
        <title>Evolution of novel wood decay mechanisms in Agaricales revealed by the genome sequences of Fistulina hepatica and Cylindrobasidium torrendii.</title>
        <authorList>
            <person name="Floudas D."/>
            <person name="Held B.W."/>
            <person name="Riley R."/>
            <person name="Nagy L.G."/>
            <person name="Koehler G."/>
            <person name="Ransdell A.S."/>
            <person name="Younus H."/>
            <person name="Chow J."/>
            <person name="Chiniquy J."/>
            <person name="Lipzen A."/>
            <person name="Tritt A."/>
            <person name="Sun H."/>
            <person name="Haridas S."/>
            <person name="LaButti K."/>
            <person name="Ohm R.A."/>
            <person name="Kues U."/>
            <person name="Blanchette R.A."/>
            <person name="Grigoriev I.V."/>
            <person name="Minto R.E."/>
            <person name="Hibbett D.S."/>
        </authorList>
    </citation>
    <scope>NUCLEOTIDE SEQUENCE [LARGE SCALE GENOMIC DNA]</scope>
    <source>
        <strain evidence="1 2">ATCC 64428</strain>
    </source>
</reference>
<accession>A0A0D7AP93</accession>
<proteinExistence type="predicted"/>